<name>A0A6I1MNE2_9CLOT</name>
<evidence type="ECO:0000313" key="2">
    <source>
        <dbReference type="EMBL" id="MPQ44544.1"/>
    </source>
</evidence>
<keyword evidence="1" id="KW-0472">Membrane</keyword>
<feature type="transmembrane region" description="Helical" evidence="1">
    <location>
        <begin position="131"/>
        <end position="150"/>
    </location>
</feature>
<evidence type="ECO:0000256" key="1">
    <source>
        <dbReference type="SAM" id="Phobius"/>
    </source>
</evidence>
<proteinExistence type="predicted"/>
<dbReference type="AlphaFoldDB" id="A0A6I1MNE2"/>
<keyword evidence="3" id="KW-1185">Reference proteome</keyword>
<accession>A0A6I1MNE2</accession>
<feature type="transmembrane region" description="Helical" evidence="1">
    <location>
        <begin position="20"/>
        <end position="40"/>
    </location>
</feature>
<dbReference type="OrthoDB" id="72377at1485"/>
<keyword evidence="1" id="KW-0812">Transmembrane</keyword>
<feature type="transmembrane region" description="Helical" evidence="1">
    <location>
        <begin position="60"/>
        <end position="85"/>
    </location>
</feature>
<protein>
    <submittedName>
        <fullName evidence="2">Uncharacterized protein</fullName>
    </submittedName>
</protein>
<gene>
    <name evidence="2" type="ORF">GBZ86_12375</name>
</gene>
<feature type="transmembrane region" description="Helical" evidence="1">
    <location>
        <begin position="106"/>
        <end position="125"/>
    </location>
</feature>
<comment type="caution">
    <text evidence="2">The sequence shown here is derived from an EMBL/GenBank/DDBJ whole genome shotgun (WGS) entry which is preliminary data.</text>
</comment>
<keyword evidence="1" id="KW-1133">Transmembrane helix</keyword>
<evidence type="ECO:0000313" key="3">
    <source>
        <dbReference type="Proteomes" id="UP000430345"/>
    </source>
</evidence>
<dbReference type="EMBL" id="WHJC01000240">
    <property type="protein sequence ID" value="MPQ44544.1"/>
    <property type="molecule type" value="Genomic_DNA"/>
</dbReference>
<organism evidence="2 3">
    <name type="scientific">Clostridium tarantellae</name>
    <dbReference type="NCBI Taxonomy" id="39493"/>
    <lineage>
        <taxon>Bacteria</taxon>
        <taxon>Bacillati</taxon>
        <taxon>Bacillota</taxon>
        <taxon>Clostridia</taxon>
        <taxon>Eubacteriales</taxon>
        <taxon>Clostridiaceae</taxon>
        <taxon>Clostridium</taxon>
    </lineage>
</organism>
<dbReference type="RefSeq" id="WP_152891110.1">
    <property type="nucleotide sequence ID" value="NZ_WHJC01000240.1"/>
</dbReference>
<dbReference type="Proteomes" id="UP000430345">
    <property type="component" value="Unassembled WGS sequence"/>
</dbReference>
<sequence length="183" mass="21282">MKKINCDKFKKDIIFFIKKFLIYNIFLIIIFLLFKNFFNIKEILKYISFDTNTIKFQDLLSITITILSILVGAIITVATILISMCDKRILRLIQRYNQSTCLIKTIKIAIISGFVSILLLAIIYSNCDFKIISLRLNILYLSGLSLFIFFGRSKILIKIVLNILNECFKENSSITQEITLKKK</sequence>
<reference evidence="2 3" key="1">
    <citation type="submission" date="2019-10" db="EMBL/GenBank/DDBJ databases">
        <title>The Genome Sequence of Clostridium tarantellae Isolated from Fish Brain.</title>
        <authorList>
            <person name="Bano L."/>
            <person name="Kiel M."/>
            <person name="Sales G."/>
            <person name="Doxey A.C."/>
            <person name="Mansfield M.J."/>
            <person name="Schiavone M."/>
            <person name="Rossetto O."/>
            <person name="Pirazzini M."/>
            <person name="Dobrindt U."/>
            <person name="Montecucco C."/>
        </authorList>
    </citation>
    <scope>NUCLEOTIDE SEQUENCE [LARGE SCALE GENOMIC DNA]</scope>
    <source>
        <strain evidence="2 3">DSM 3997</strain>
    </source>
</reference>